<sequence>MPTTGGASSPSGSAGPPDYGDRETDPKTQPSGKGSIKVKRQASSKGLTKSKSTSSMKKKELKSSKSVERSDSAGAEIVGPYLPFLSVGEIWVPFGRGVITGRQDCSSSHLFFMAWAWGEGFVQFSPQSAEALSPVFLCYG</sequence>
<evidence type="ECO:0000313" key="3">
    <source>
        <dbReference type="Proteomes" id="UP001519460"/>
    </source>
</evidence>
<evidence type="ECO:0000256" key="1">
    <source>
        <dbReference type="SAM" id="MobiDB-lite"/>
    </source>
</evidence>
<feature type="compositionally biased region" description="Low complexity" evidence="1">
    <location>
        <begin position="43"/>
        <end position="55"/>
    </location>
</feature>
<feature type="region of interest" description="Disordered" evidence="1">
    <location>
        <begin position="1"/>
        <end position="72"/>
    </location>
</feature>
<proteinExistence type="predicted"/>
<organism evidence="2 3">
    <name type="scientific">Batillaria attramentaria</name>
    <dbReference type="NCBI Taxonomy" id="370345"/>
    <lineage>
        <taxon>Eukaryota</taxon>
        <taxon>Metazoa</taxon>
        <taxon>Spiralia</taxon>
        <taxon>Lophotrochozoa</taxon>
        <taxon>Mollusca</taxon>
        <taxon>Gastropoda</taxon>
        <taxon>Caenogastropoda</taxon>
        <taxon>Sorbeoconcha</taxon>
        <taxon>Cerithioidea</taxon>
        <taxon>Batillariidae</taxon>
        <taxon>Batillaria</taxon>
    </lineage>
</organism>
<name>A0ABD0JRM8_9CAEN</name>
<protein>
    <submittedName>
        <fullName evidence="2">Uncharacterized protein</fullName>
    </submittedName>
</protein>
<evidence type="ECO:0000313" key="2">
    <source>
        <dbReference type="EMBL" id="KAK7477182.1"/>
    </source>
</evidence>
<comment type="caution">
    <text evidence="2">The sequence shown here is derived from an EMBL/GenBank/DDBJ whole genome shotgun (WGS) entry which is preliminary data.</text>
</comment>
<reference evidence="2 3" key="1">
    <citation type="journal article" date="2023" name="Sci. Data">
        <title>Genome assembly of the Korean intertidal mud-creeper Batillaria attramentaria.</title>
        <authorList>
            <person name="Patra A.K."/>
            <person name="Ho P.T."/>
            <person name="Jun S."/>
            <person name="Lee S.J."/>
            <person name="Kim Y."/>
            <person name="Won Y.J."/>
        </authorList>
    </citation>
    <scope>NUCLEOTIDE SEQUENCE [LARGE SCALE GENOMIC DNA]</scope>
    <source>
        <strain evidence="2">Wonlab-2016</strain>
    </source>
</reference>
<dbReference type="EMBL" id="JACVVK020000356">
    <property type="protein sequence ID" value="KAK7477182.1"/>
    <property type="molecule type" value="Genomic_DNA"/>
</dbReference>
<dbReference type="Proteomes" id="UP001519460">
    <property type="component" value="Unassembled WGS sequence"/>
</dbReference>
<feature type="compositionally biased region" description="Basic and acidic residues" evidence="1">
    <location>
        <begin position="57"/>
        <end position="71"/>
    </location>
</feature>
<dbReference type="AlphaFoldDB" id="A0ABD0JRM8"/>
<feature type="compositionally biased region" description="Low complexity" evidence="1">
    <location>
        <begin position="1"/>
        <end position="17"/>
    </location>
</feature>
<gene>
    <name evidence="2" type="ORF">BaRGS_00031567</name>
</gene>
<keyword evidence="3" id="KW-1185">Reference proteome</keyword>
<accession>A0ABD0JRM8</accession>